<dbReference type="Gene3D" id="3.30.70.2650">
    <property type="match status" value="1"/>
</dbReference>
<feature type="domain" description="Transcriptional repressor PaaX-like N-terminal" evidence="1">
    <location>
        <begin position="25"/>
        <end position="91"/>
    </location>
</feature>
<dbReference type="InterPro" id="IPR011965">
    <property type="entry name" value="PaaX_trns_reg"/>
</dbReference>
<organism evidence="4 5">
    <name type="scientific">Arthrobacter ginkgonis</name>
    <dbReference type="NCBI Taxonomy" id="1630594"/>
    <lineage>
        <taxon>Bacteria</taxon>
        <taxon>Bacillati</taxon>
        <taxon>Actinomycetota</taxon>
        <taxon>Actinomycetes</taxon>
        <taxon>Micrococcales</taxon>
        <taxon>Micrococcaceae</taxon>
        <taxon>Arthrobacter</taxon>
    </lineage>
</organism>
<dbReference type="PANTHER" id="PTHR30319:SF1">
    <property type="entry name" value="TRANSCRIPTIONAL REPRESSOR PAAX"/>
    <property type="match status" value="1"/>
</dbReference>
<dbReference type="InterPro" id="IPR013225">
    <property type="entry name" value="PaaX_C"/>
</dbReference>
<name>A0ABP7BSE9_9MICC</name>
<sequence>MRMERFEAQGFLEPLRGRVVEGPRPRQLLVTLMADYWLAEGAIAPSGALVDLMSDLGVPESGTRTLLSRLAKEERLIAVRDGRRTFYRLSDGSRTRLASGLRQISEFAPPDRPGPGLWTAIAFSIPENRRTTRQQLRKGLSWLGFAPLYDGLWITPRPVAREATALCAKLGLESASVFQGQIDGIGSAHGNPTDAWDTAEVHELYGEFIAQLSPVLAALEEGPFAPATSLACRTALINVWRAFLRLDPELPLELLPAGWRRTEAQALFARIYDGLAPTAVAHVRDTVARHSPAHVDFVAGHMLRTRLWAS</sequence>
<dbReference type="InterPro" id="IPR036388">
    <property type="entry name" value="WH-like_DNA-bd_sf"/>
</dbReference>
<gene>
    <name evidence="4" type="ORF">GCM10023081_04070</name>
</gene>
<evidence type="ECO:0000259" key="1">
    <source>
        <dbReference type="Pfam" id="PF07848"/>
    </source>
</evidence>
<feature type="domain" description="Transcriptional repressor PaaX-like C-terminal" evidence="2">
    <location>
        <begin position="196"/>
        <end position="284"/>
    </location>
</feature>
<dbReference type="InterPro" id="IPR048846">
    <property type="entry name" value="PaaX-like_central"/>
</dbReference>
<keyword evidence="5" id="KW-1185">Reference proteome</keyword>
<dbReference type="PANTHER" id="PTHR30319">
    <property type="entry name" value="PHENYLACETIC ACID REGULATOR-RELATED TRANSCRIPTIONAL REPRESSOR"/>
    <property type="match status" value="1"/>
</dbReference>
<dbReference type="InterPro" id="IPR012906">
    <property type="entry name" value="PaaX-like_N"/>
</dbReference>
<proteinExistence type="predicted"/>
<dbReference type="Proteomes" id="UP001500752">
    <property type="component" value="Unassembled WGS sequence"/>
</dbReference>
<accession>A0ABP7BSE9</accession>
<dbReference type="Pfam" id="PF07848">
    <property type="entry name" value="PaaX"/>
    <property type="match status" value="1"/>
</dbReference>
<dbReference type="EMBL" id="BAABEO010000006">
    <property type="protein sequence ID" value="GAA3668774.1"/>
    <property type="molecule type" value="Genomic_DNA"/>
</dbReference>
<dbReference type="Pfam" id="PF20803">
    <property type="entry name" value="PaaX_M"/>
    <property type="match status" value="1"/>
</dbReference>
<reference evidence="5" key="1">
    <citation type="journal article" date="2019" name="Int. J. Syst. Evol. Microbiol.">
        <title>The Global Catalogue of Microorganisms (GCM) 10K type strain sequencing project: providing services to taxonomists for standard genome sequencing and annotation.</title>
        <authorList>
            <consortium name="The Broad Institute Genomics Platform"/>
            <consortium name="The Broad Institute Genome Sequencing Center for Infectious Disease"/>
            <person name="Wu L."/>
            <person name="Ma J."/>
        </authorList>
    </citation>
    <scope>NUCLEOTIDE SEQUENCE [LARGE SCALE GENOMIC DNA]</scope>
    <source>
        <strain evidence="5">JCM 30742</strain>
    </source>
</reference>
<evidence type="ECO:0000313" key="5">
    <source>
        <dbReference type="Proteomes" id="UP001500752"/>
    </source>
</evidence>
<comment type="caution">
    <text evidence="4">The sequence shown here is derived from an EMBL/GenBank/DDBJ whole genome shotgun (WGS) entry which is preliminary data.</text>
</comment>
<evidence type="ECO:0000313" key="4">
    <source>
        <dbReference type="EMBL" id="GAA3668774.1"/>
    </source>
</evidence>
<dbReference type="PIRSF" id="PIRSF020623">
    <property type="entry name" value="PaaX"/>
    <property type="match status" value="1"/>
</dbReference>
<dbReference type="Pfam" id="PF08223">
    <property type="entry name" value="PaaX_C"/>
    <property type="match status" value="1"/>
</dbReference>
<evidence type="ECO:0000259" key="3">
    <source>
        <dbReference type="Pfam" id="PF20803"/>
    </source>
</evidence>
<feature type="domain" description="Transcriptional repressor PaaX-like central Cas2-like" evidence="3">
    <location>
        <begin position="116"/>
        <end position="184"/>
    </location>
</feature>
<dbReference type="Gene3D" id="1.20.58.1460">
    <property type="match status" value="1"/>
</dbReference>
<protein>
    <submittedName>
        <fullName evidence="4">PaaX family transcriptional regulator C-terminal domain-containing protein</fullName>
    </submittedName>
</protein>
<dbReference type="Gene3D" id="1.10.10.10">
    <property type="entry name" value="Winged helix-like DNA-binding domain superfamily/Winged helix DNA-binding domain"/>
    <property type="match status" value="1"/>
</dbReference>
<evidence type="ECO:0000259" key="2">
    <source>
        <dbReference type="Pfam" id="PF08223"/>
    </source>
</evidence>